<evidence type="ECO:0000256" key="14">
    <source>
        <dbReference type="ARBA" id="ARBA00023316"/>
    </source>
</evidence>
<keyword evidence="12 16" id="KW-0560">Oxidoreductase</keyword>
<evidence type="ECO:0000256" key="13">
    <source>
        <dbReference type="ARBA" id="ARBA00023306"/>
    </source>
</evidence>
<keyword evidence="13 16" id="KW-0131">Cell cycle</keyword>
<keyword evidence="11 16" id="KW-0573">Peptidoglycan synthesis</keyword>
<evidence type="ECO:0000256" key="2">
    <source>
        <dbReference type="ARBA" id="ARBA00003921"/>
    </source>
</evidence>
<name>A0ABR9ZY48_9FIRM</name>
<evidence type="ECO:0000256" key="3">
    <source>
        <dbReference type="ARBA" id="ARBA00004496"/>
    </source>
</evidence>
<dbReference type="InterPro" id="IPR003170">
    <property type="entry name" value="MurB"/>
</dbReference>
<evidence type="ECO:0000256" key="7">
    <source>
        <dbReference type="ARBA" id="ARBA00022630"/>
    </source>
</evidence>
<evidence type="ECO:0000256" key="16">
    <source>
        <dbReference type="HAMAP-Rule" id="MF_00037"/>
    </source>
</evidence>
<comment type="function">
    <text evidence="2 16">Cell wall formation.</text>
</comment>
<evidence type="ECO:0000313" key="19">
    <source>
        <dbReference type="Proteomes" id="UP000614200"/>
    </source>
</evidence>
<dbReference type="EC" id="1.3.1.98" evidence="16"/>
<comment type="cofactor">
    <cofactor evidence="1 16">
        <name>FAD</name>
        <dbReference type="ChEBI" id="CHEBI:57692"/>
    </cofactor>
</comment>
<evidence type="ECO:0000256" key="12">
    <source>
        <dbReference type="ARBA" id="ARBA00023002"/>
    </source>
</evidence>
<evidence type="ECO:0000256" key="10">
    <source>
        <dbReference type="ARBA" id="ARBA00022960"/>
    </source>
</evidence>
<comment type="catalytic activity">
    <reaction evidence="15 16">
        <text>UDP-N-acetyl-alpha-D-muramate + NADP(+) = UDP-N-acetyl-3-O-(1-carboxyvinyl)-alpha-D-glucosamine + NADPH + H(+)</text>
        <dbReference type="Rhea" id="RHEA:12248"/>
        <dbReference type="ChEBI" id="CHEBI:15378"/>
        <dbReference type="ChEBI" id="CHEBI:57783"/>
        <dbReference type="ChEBI" id="CHEBI:58349"/>
        <dbReference type="ChEBI" id="CHEBI:68483"/>
        <dbReference type="ChEBI" id="CHEBI:70757"/>
        <dbReference type="EC" id="1.3.1.98"/>
    </reaction>
</comment>
<keyword evidence="7 16" id="KW-0285">Flavoprotein</keyword>
<evidence type="ECO:0000256" key="4">
    <source>
        <dbReference type="ARBA" id="ARBA00004752"/>
    </source>
</evidence>
<keyword evidence="6 16" id="KW-0132">Cell division</keyword>
<gene>
    <name evidence="16 18" type="primary">murB</name>
    <name evidence="18" type="ORF">ISU02_20055</name>
</gene>
<evidence type="ECO:0000256" key="8">
    <source>
        <dbReference type="ARBA" id="ARBA00022827"/>
    </source>
</evidence>
<comment type="similarity">
    <text evidence="16">Belongs to the MurB family.</text>
</comment>
<dbReference type="Proteomes" id="UP000614200">
    <property type="component" value="Unassembled WGS sequence"/>
</dbReference>
<dbReference type="InterPro" id="IPR006094">
    <property type="entry name" value="Oxid_FAD_bind_N"/>
</dbReference>
<dbReference type="HAMAP" id="MF_00037">
    <property type="entry name" value="MurB"/>
    <property type="match status" value="1"/>
</dbReference>
<reference evidence="18 19" key="1">
    <citation type="submission" date="2020-11" db="EMBL/GenBank/DDBJ databases">
        <title>Fusibacter basophilias sp. nov.</title>
        <authorList>
            <person name="Qiu D."/>
        </authorList>
    </citation>
    <scope>NUCLEOTIDE SEQUENCE [LARGE SCALE GENOMIC DNA]</scope>
    <source>
        <strain evidence="18 19">Q10-2</strain>
    </source>
</reference>
<evidence type="ECO:0000259" key="17">
    <source>
        <dbReference type="PROSITE" id="PS51387"/>
    </source>
</evidence>
<dbReference type="InterPro" id="IPR016169">
    <property type="entry name" value="FAD-bd_PCMH_sub2"/>
</dbReference>
<keyword evidence="5 16" id="KW-0963">Cytoplasm</keyword>
<proteinExistence type="inferred from homology"/>
<dbReference type="SUPFAM" id="SSF56194">
    <property type="entry name" value="Uridine diphospho-N-Acetylenolpyruvylglucosamine reductase, MurB, C-terminal domain"/>
    <property type="match status" value="1"/>
</dbReference>
<evidence type="ECO:0000256" key="6">
    <source>
        <dbReference type="ARBA" id="ARBA00022618"/>
    </source>
</evidence>
<keyword evidence="9 16" id="KW-0521">NADP</keyword>
<comment type="caution">
    <text evidence="18">The sequence shown here is derived from an EMBL/GenBank/DDBJ whole genome shotgun (WGS) entry which is preliminary data.</text>
</comment>
<evidence type="ECO:0000313" key="18">
    <source>
        <dbReference type="EMBL" id="MBF4695395.1"/>
    </source>
</evidence>
<keyword evidence="8 16" id="KW-0274">FAD</keyword>
<dbReference type="PROSITE" id="PS51387">
    <property type="entry name" value="FAD_PCMH"/>
    <property type="match status" value="1"/>
</dbReference>
<dbReference type="Gene3D" id="3.30.465.10">
    <property type="match status" value="1"/>
</dbReference>
<dbReference type="InterPro" id="IPR016166">
    <property type="entry name" value="FAD-bd_PCMH"/>
</dbReference>
<dbReference type="Gene3D" id="3.90.78.10">
    <property type="entry name" value="UDP-N-acetylenolpyruvoylglucosamine reductase, C-terminal domain"/>
    <property type="match status" value="1"/>
</dbReference>
<evidence type="ECO:0000256" key="5">
    <source>
        <dbReference type="ARBA" id="ARBA00022490"/>
    </source>
</evidence>
<dbReference type="NCBIfam" id="TIGR00179">
    <property type="entry name" value="murB"/>
    <property type="match status" value="1"/>
</dbReference>
<comment type="pathway">
    <text evidence="4 16">Cell wall biogenesis; peptidoglycan biosynthesis.</text>
</comment>
<protein>
    <recommendedName>
        <fullName evidence="16">UDP-N-acetylenolpyruvoylglucosamine reductase</fullName>
        <ecNumber evidence="16">1.3.1.98</ecNumber>
    </recommendedName>
    <alternativeName>
        <fullName evidence="16">UDP-N-acetylmuramate dehydrogenase</fullName>
    </alternativeName>
</protein>
<keyword evidence="10 16" id="KW-0133">Cell shape</keyword>
<feature type="domain" description="FAD-binding PCMH-type" evidence="17">
    <location>
        <begin position="33"/>
        <end position="213"/>
    </location>
</feature>
<dbReference type="Pfam" id="PF01565">
    <property type="entry name" value="FAD_binding_4"/>
    <property type="match status" value="1"/>
</dbReference>
<organism evidence="18 19">
    <name type="scientific">Fusibacter ferrireducens</name>
    <dbReference type="NCBI Taxonomy" id="2785058"/>
    <lineage>
        <taxon>Bacteria</taxon>
        <taxon>Bacillati</taxon>
        <taxon>Bacillota</taxon>
        <taxon>Clostridia</taxon>
        <taxon>Eubacteriales</taxon>
        <taxon>Eubacteriales Family XII. Incertae Sedis</taxon>
        <taxon>Fusibacter</taxon>
    </lineage>
</organism>
<evidence type="ECO:0000256" key="11">
    <source>
        <dbReference type="ARBA" id="ARBA00022984"/>
    </source>
</evidence>
<dbReference type="SUPFAM" id="SSF56176">
    <property type="entry name" value="FAD-binding/transporter-associated domain-like"/>
    <property type="match status" value="1"/>
</dbReference>
<evidence type="ECO:0000256" key="9">
    <source>
        <dbReference type="ARBA" id="ARBA00022857"/>
    </source>
</evidence>
<dbReference type="InterPro" id="IPR036318">
    <property type="entry name" value="FAD-bd_PCMH-like_sf"/>
</dbReference>
<accession>A0ABR9ZY48</accession>
<dbReference type="NCBIfam" id="NF010480">
    <property type="entry name" value="PRK13905.1"/>
    <property type="match status" value="1"/>
</dbReference>
<dbReference type="EMBL" id="JADKNH010000015">
    <property type="protein sequence ID" value="MBF4695395.1"/>
    <property type="molecule type" value="Genomic_DNA"/>
</dbReference>
<dbReference type="Gene3D" id="3.30.43.10">
    <property type="entry name" value="Uridine Diphospho-n-acetylenolpyruvylglucosamine Reductase, domain 2"/>
    <property type="match status" value="1"/>
</dbReference>
<keyword evidence="14 16" id="KW-0961">Cell wall biogenesis/degradation</keyword>
<evidence type="ECO:0000256" key="15">
    <source>
        <dbReference type="ARBA" id="ARBA00048914"/>
    </source>
</evidence>
<dbReference type="PANTHER" id="PTHR21071:SF4">
    <property type="entry name" value="UDP-N-ACETYLENOLPYRUVOYLGLUCOSAMINE REDUCTASE"/>
    <property type="match status" value="1"/>
</dbReference>
<dbReference type="Pfam" id="PF02873">
    <property type="entry name" value="MurB_C"/>
    <property type="match status" value="1"/>
</dbReference>
<feature type="active site" evidence="16">
    <location>
        <position position="177"/>
    </location>
</feature>
<dbReference type="GO" id="GO:0008762">
    <property type="term" value="F:UDP-N-acetylmuramate dehydrogenase activity"/>
    <property type="evidence" value="ECO:0007669"/>
    <property type="project" value="UniProtKB-EC"/>
</dbReference>
<dbReference type="InterPro" id="IPR016167">
    <property type="entry name" value="FAD-bd_PCMH_sub1"/>
</dbReference>
<sequence length="304" mass="33528">MENEMNFEPLNDFLNKEQILLNEQMKGHTSFKIGGYVDCIVLPKSIEDIRQTIAFCKASSIAYYIMGNGSNILVDDDGIKGLIIKIGDTFSAVDVQNEIVIAEAGVLLSKLSKICLQNSLQGFEFASGIPGTLGGAIFMNAGAYGGEMKDVIEWVEVLTPNGEILKIQDHDMAFGYRTSIVKAKGFVVLRAALKFKKGDYDQILAITNELTEKRVSKQPLDLPSAGSTFKRPEGYYAGKLIEDSGLRGLKYGCAMVSEKHCGFVVNTGDASCKEVITLIEIIQKVVRDRFEVELEREVRIFGKE</sequence>
<dbReference type="PANTHER" id="PTHR21071">
    <property type="entry name" value="UDP-N-ACETYLENOLPYRUVOYLGLUCOSAMINE REDUCTASE"/>
    <property type="match status" value="1"/>
</dbReference>
<dbReference type="InterPro" id="IPR011601">
    <property type="entry name" value="MurB_C"/>
</dbReference>
<dbReference type="InterPro" id="IPR036635">
    <property type="entry name" value="MurB_C_sf"/>
</dbReference>
<feature type="active site" evidence="16">
    <location>
        <position position="297"/>
    </location>
</feature>
<keyword evidence="19" id="KW-1185">Reference proteome</keyword>
<feature type="active site" description="Proton donor" evidence="16">
    <location>
        <position position="227"/>
    </location>
</feature>
<evidence type="ECO:0000256" key="1">
    <source>
        <dbReference type="ARBA" id="ARBA00001974"/>
    </source>
</evidence>
<comment type="subcellular location">
    <subcellularLocation>
        <location evidence="3 16">Cytoplasm</location>
    </subcellularLocation>
</comment>